<gene>
    <name evidence="3" type="ORF">ACFQRF_10690</name>
</gene>
<dbReference type="Gene3D" id="3.30.565.10">
    <property type="entry name" value="Histidine kinase-like ATPase, C-terminal domain"/>
    <property type="match status" value="1"/>
</dbReference>
<dbReference type="GO" id="GO:0005524">
    <property type="term" value="F:ATP binding"/>
    <property type="evidence" value="ECO:0007669"/>
    <property type="project" value="UniProtKB-KW"/>
</dbReference>
<comment type="caution">
    <text evidence="3">The sequence shown here is derived from an EMBL/GenBank/DDBJ whole genome shotgun (WGS) entry which is preliminary data.</text>
</comment>
<dbReference type="EMBL" id="JBHTBH010000004">
    <property type="protein sequence ID" value="MFC7328208.1"/>
    <property type="molecule type" value="Genomic_DNA"/>
</dbReference>
<name>A0ABW2KFS4_9ACTN</name>
<dbReference type="SUPFAM" id="SSF55874">
    <property type="entry name" value="ATPase domain of HSP90 chaperone/DNA topoisomerase II/histidine kinase"/>
    <property type="match status" value="1"/>
</dbReference>
<dbReference type="InterPro" id="IPR003594">
    <property type="entry name" value="HATPase_dom"/>
</dbReference>
<keyword evidence="1" id="KW-0418">Kinase</keyword>
<keyword evidence="3" id="KW-0547">Nucleotide-binding</keyword>
<dbReference type="Pfam" id="PF13581">
    <property type="entry name" value="HATPase_c_2"/>
    <property type="match status" value="1"/>
</dbReference>
<sequence length="170" mass="18366">MSHVIPRPTPAHPGAAWGPAYDHLGLPGTLEAPAELRLWAVRRLVQCGRPYGNTPDLADALRLVASELATNAIRHSASGEDGGFLIAALHFPHDCVALRVFDLGPKTSAPTSPAEPPNVLDDPDLHDAEHGRGLALIALHARRYGWTRPPRHRVHSVWVELPVEPTLEAA</sequence>
<dbReference type="RefSeq" id="WP_379870857.1">
    <property type="nucleotide sequence ID" value="NZ_JBHTBH010000004.1"/>
</dbReference>
<keyword evidence="1" id="KW-0723">Serine/threonine-protein kinase</keyword>
<protein>
    <submittedName>
        <fullName evidence="3">ATP-binding protein</fullName>
    </submittedName>
</protein>
<dbReference type="PANTHER" id="PTHR35526:SF3">
    <property type="entry name" value="ANTI-SIGMA-F FACTOR RSBW"/>
    <property type="match status" value="1"/>
</dbReference>
<proteinExistence type="predicted"/>
<keyword evidence="1" id="KW-0808">Transferase</keyword>
<dbReference type="InterPro" id="IPR036890">
    <property type="entry name" value="HATPase_C_sf"/>
</dbReference>
<keyword evidence="3" id="KW-0067">ATP-binding</keyword>
<evidence type="ECO:0000256" key="1">
    <source>
        <dbReference type="ARBA" id="ARBA00022527"/>
    </source>
</evidence>
<accession>A0ABW2KFS4</accession>
<dbReference type="PANTHER" id="PTHR35526">
    <property type="entry name" value="ANTI-SIGMA-F FACTOR RSBW-RELATED"/>
    <property type="match status" value="1"/>
</dbReference>
<dbReference type="InterPro" id="IPR050267">
    <property type="entry name" value="Anti-sigma-factor_SerPK"/>
</dbReference>
<dbReference type="CDD" id="cd16936">
    <property type="entry name" value="HATPase_RsbW-like"/>
    <property type="match status" value="1"/>
</dbReference>
<feature type="domain" description="Histidine kinase/HSP90-like ATPase" evidence="2">
    <location>
        <begin position="33"/>
        <end position="139"/>
    </location>
</feature>
<reference evidence="4" key="1">
    <citation type="journal article" date="2019" name="Int. J. Syst. Evol. Microbiol.">
        <title>The Global Catalogue of Microorganisms (GCM) 10K type strain sequencing project: providing services to taxonomists for standard genome sequencing and annotation.</title>
        <authorList>
            <consortium name="The Broad Institute Genomics Platform"/>
            <consortium name="The Broad Institute Genome Sequencing Center for Infectious Disease"/>
            <person name="Wu L."/>
            <person name="Ma J."/>
        </authorList>
    </citation>
    <scope>NUCLEOTIDE SEQUENCE [LARGE SCALE GENOMIC DNA]</scope>
    <source>
        <strain evidence="4">CGMCC 4.7382</strain>
    </source>
</reference>
<evidence type="ECO:0000313" key="3">
    <source>
        <dbReference type="EMBL" id="MFC7328208.1"/>
    </source>
</evidence>
<evidence type="ECO:0000313" key="4">
    <source>
        <dbReference type="Proteomes" id="UP001596540"/>
    </source>
</evidence>
<keyword evidence="4" id="KW-1185">Reference proteome</keyword>
<evidence type="ECO:0000259" key="2">
    <source>
        <dbReference type="Pfam" id="PF13581"/>
    </source>
</evidence>
<organism evidence="3 4">
    <name type="scientific">Marinactinospora rubrisoli</name>
    <dbReference type="NCBI Taxonomy" id="2715399"/>
    <lineage>
        <taxon>Bacteria</taxon>
        <taxon>Bacillati</taxon>
        <taxon>Actinomycetota</taxon>
        <taxon>Actinomycetes</taxon>
        <taxon>Streptosporangiales</taxon>
        <taxon>Nocardiopsidaceae</taxon>
        <taxon>Marinactinospora</taxon>
    </lineage>
</organism>
<dbReference type="Proteomes" id="UP001596540">
    <property type="component" value="Unassembled WGS sequence"/>
</dbReference>